<dbReference type="UniPathway" id="UPA00053">
    <property type="reaction ID" value="UER00088"/>
</dbReference>
<comment type="cofactor">
    <cofactor evidence="11">
        <name>Mg(2+)</name>
        <dbReference type="ChEBI" id="CHEBI:18420"/>
    </cofactor>
    <text evidence="11">Binds 1 Mg(2+) ion per subunit.</text>
</comment>
<dbReference type="GO" id="GO:0008652">
    <property type="term" value="P:amino acid biosynthetic process"/>
    <property type="evidence" value="ECO:0007669"/>
    <property type="project" value="UniProtKB-KW"/>
</dbReference>
<name>A0A229P110_9BACL</name>
<comment type="similarity">
    <text evidence="2 11">Belongs to the shikimate kinase family.</text>
</comment>
<dbReference type="InterPro" id="IPR031322">
    <property type="entry name" value="Shikimate/glucono_kinase"/>
</dbReference>
<feature type="binding site" evidence="11">
    <location>
        <position position="22"/>
    </location>
    <ligand>
        <name>Mg(2+)</name>
        <dbReference type="ChEBI" id="CHEBI:18420"/>
    </ligand>
</feature>
<evidence type="ECO:0000256" key="10">
    <source>
        <dbReference type="ARBA" id="ARBA00048567"/>
    </source>
</evidence>
<dbReference type="PANTHER" id="PTHR21087:SF16">
    <property type="entry name" value="SHIKIMATE KINASE 1, CHLOROPLASTIC"/>
    <property type="match status" value="1"/>
</dbReference>
<evidence type="ECO:0000256" key="6">
    <source>
        <dbReference type="ARBA" id="ARBA00022741"/>
    </source>
</evidence>
<dbReference type="GO" id="GO:0005524">
    <property type="term" value="F:ATP binding"/>
    <property type="evidence" value="ECO:0007669"/>
    <property type="project" value="UniProtKB-UniRule"/>
</dbReference>
<evidence type="ECO:0000256" key="11">
    <source>
        <dbReference type="HAMAP-Rule" id="MF_00109"/>
    </source>
</evidence>
<organism evidence="12 13">
    <name type="scientific">Paenibacillus herberti</name>
    <dbReference type="NCBI Taxonomy" id="1619309"/>
    <lineage>
        <taxon>Bacteria</taxon>
        <taxon>Bacillati</taxon>
        <taxon>Bacillota</taxon>
        <taxon>Bacilli</taxon>
        <taxon>Bacillales</taxon>
        <taxon>Paenibacillaceae</taxon>
        <taxon>Paenibacillus</taxon>
    </lineage>
</organism>
<dbReference type="AlphaFoldDB" id="A0A229P110"/>
<dbReference type="GO" id="GO:0005829">
    <property type="term" value="C:cytosol"/>
    <property type="evidence" value="ECO:0007669"/>
    <property type="project" value="TreeGrafter"/>
</dbReference>
<keyword evidence="7 11" id="KW-0418">Kinase</keyword>
<evidence type="ECO:0000256" key="2">
    <source>
        <dbReference type="ARBA" id="ARBA00006997"/>
    </source>
</evidence>
<comment type="catalytic activity">
    <reaction evidence="10 11">
        <text>shikimate + ATP = 3-phosphoshikimate + ADP + H(+)</text>
        <dbReference type="Rhea" id="RHEA:13121"/>
        <dbReference type="ChEBI" id="CHEBI:15378"/>
        <dbReference type="ChEBI" id="CHEBI:30616"/>
        <dbReference type="ChEBI" id="CHEBI:36208"/>
        <dbReference type="ChEBI" id="CHEBI:145989"/>
        <dbReference type="ChEBI" id="CHEBI:456216"/>
        <dbReference type="EC" id="2.7.1.71"/>
    </reaction>
</comment>
<dbReference type="PANTHER" id="PTHR21087">
    <property type="entry name" value="SHIKIMATE KINASE"/>
    <property type="match status" value="1"/>
</dbReference>
<evidence type="ECO:0000256" key="1">
    <source>
        <dbReference type="ARBA" id="ARBA00004842"/>
    </source>
</evidence>
<evidence type="ECO:0000256" key="8">
    <source>
        <dbReference type="ARBA" id="ARBA00022840"/>
    </source>
</evidence>
<dbReference type="InterPro" id="IPR000623">
    <property type="entry name" value="Shikimate_kinase/TSH1"/>
</dbReference>
<evidence type="ECO:0000256" key="7">
    <source>
        <dbReference type="ARBA" id="ARBA00022777"/>
    </source>
</evidence>
<reference evidence="12 13" key="1">
    <citation type="submission" date="2017-07" db="EMBL/GenBank/DDBJ databases">
        <title>Paenibacillus herberti R33 genome sequencing and assembly.</title>
        <authorList>
            <person name="Su W."/>
        </authorList>
    </citation>
    <scope>NUCLEOTIDE SEQUENCE [LARGE SCALE GENOMIC DNA]</scope>
    <source>
        <strain evidence="12 13">R33</strain>
    </source>
</reference>
<dbReference type="SUPFAM" id="SSF52540">
    <property type="entry name" value="P-loop containing nucleoside triphosphate hydrolases"/>
    <property type="match status" value="1"/>
</dbReference>
<dbReference type="Gene3D" id="3.40.50.300">
    <property type="entry name" value="P-loop containing nucleotide triphosphate hydrolases"/>
    <property type="match status" value="1"/>
</dbReference>
<keyword evidence="8 11" id="KW-0067">ATP-binding</keyword>
<feature type="binding site" evidence="11">
    <location>
        <position position="64"/>
    </location>
    <ligand>
        <name>substrate</name>
    </ligand>
</feature>
<dbReference type="GO" id="GO:0000287">
    <property type="term" value="F:magnesium ion binding"/>
    <property type="evidence" value="ECO:0007669"/>
    <property type="project" value="UniProtKB-UniRule"/>
</dbReference>
<feature type="binding site" evidence="11">
    <location>
        <begin position="18"/>
        <end position="23"/>
    </location>
    <ligand>
        <name>ATP</name>
        <dbReference type="ChEBI" id="CHEBI:30616"/>
    </ligand>
</feature>
<comment type="subunit">
    <text evidence="11">Monomer.</text>
</comment>
<feature type="binding site" evidence="11">
    <location>
        <position position="125"/>
    </location>
    <ligand>
        <name>ATP</name>
        <dbReference type="ChEBI" id="CHEBI:30616"/>
    </ligand>
</feature>
<dbReference type="EC" id="2.7.1.71" evidence="3 11"/>
<dbReference type="EMBL" id="NMUQ01000001">
    <property type="protein sequence ID" value="OXM15807.1"/>
    <property type="molecule type" value="Genomic_DNA"/>
</dbReference>
<comment type="caution">
    <text evidence="11">Lacks conserved residue(s) required for the propagation of feature annotation.</text>
</comment>
<dbReference type="CDD" id="cd00464">
    <property type="entry name" value="SK"/>
    <property type="match status" value="1"/>
</dbReference>
<keyword evidence="5 11" id="KW-0808">Transferase</keyword>
<evidence type="ECO:0000256" key="3">
    <source>
        <dbReference type="ARBA" id="ARBA00012154"/>
    </source>
</evidence>
<keyword evidence="11" id="KW-0460">Magnesium</keyword>
<dbReference type="PRINTS" id="PR01100">
    <property type="entry name" value="SHIKIMTKNASE"/>
</dbReference>
<comment type="caution">
    <text evidence="12">The sequence shown here is derived from an EMBL/GenBank/DDBJ whole genome shotgun (WGS) entry which is preliminary data.</text>
</comment>
<keyword evidence="11" id="KW-0479">Metal-binding</keyword>
<accession>A0A229P110</accession>
<comment type="function">
    <text evidence="11">Catalyzes the specific phosphorylation of the 3-hydroxyl group of shikimic acid using ATP as a cosubstrate.</text>
</comment>
<dbReference type="GO" id="GO:0004765">
    <property type="term" value="F:shikimate kinase activity"/>
    <property type="evidence" value="ECO:0007669"/>
    <property type="project" value="UniProtKB-UniRule"/>
</dbReference>
<dbReference type="GO" id="GO:0009073">
    <property type="term" value="P:aromatic amino acid family biosynthetic process"/>
    <property type="evidence" value="ECO:0007669"/>
    <property type="project" value="UniProtKB-KW"/>
</dbReference>
<keyword evidence="9 11" id="KW-0057">Aromatic amino acid biosynthesis</keyword>
<dbReference type="Proteomes" id="UP000215145">
    <property type="component" value="Unassembled WGS sequence"/>
</dbReference>
<dbReference type="PROSITE" id="PS01128">
    <property type="entry name" value="SHIKIMATE_KINASE"/>
    <property type="match status" value="1"/>
</dbReference>
<dbReference type="InterPro" id="IPR023000">
    <property type="entry name" value="Shikimate_kinase_CS"/>
</dbReference>
<dbReference type="Pfam" id="PF01202">
    <property type="entry name" value="SKI"/>
    <property type="match status" value="1"/>
</dbReference>
<feature type="binding site" evidence="11">
    <location>
        <position position="87"/>
    </location>
    <ligand>
        <name>substrate</name>
    </ligand>
</feature>
<comment type="pathway">
    <text evidence="1 11">Metabolic intermediate biosynthesis; chorismate biosynthesis; chorismate from D-erythrose 4-phosphate and phosphoenolpyruvate: step 5/7.</text>
</comment>
<feature type="binding site" evidence="11">
    <location>
        <position position="143"/>
    </location>
    <ligand>
        <name>substrate</name>
    </ligand>
</feature>
<feature type="binding site" evidence="11">
    <location>
        <position position="40"/>
    </location>
    <ligand>
        <name>substrate</name>
    </ligand>
</feature>
<dbReference type="InterPro" id="IPR027417">
    <property type="entry name" value="P-loop_NTPase"/>
</dbReference>
<dbReference type="OrthoDB" id="9800332at2"/>
<keyword evidence="11" id="KW-0963">Cytoplasm</keyword>
<evidence type="ECO:0000313" key="13">
    <source>
        <dbReference type="Proteomes" id="UP000215145"/>
    </source>
</evidence>
<evidence type="ECO:0000313" key="12">
    <source>
        <dbReference type="EMBL" id="OXM15807.1"/>
    </source>
</evidence>
<sequence length="184" mass="20002">MRPSESIHEKIMLIGFMGTGKSTVGAKLAAKLGWRWTDTDSEVVAEQGCSIAELFERRGESYFRDAETEVLAKLLETDEPLVIATGGGAVLREGNRRIMIGGAFVAALQASEAIIVERVRYDKGRPLLAGDPSLKVRELLKTREGAYDFAHLQVMTDSLTPDEAAEAIANAYHLASGLYRASDS</sequence>
<evidence type="ECO:0000256" key="5">
    <source>
        <dbReference type="ARBA" id="ARBA00022679"/>
    </source>
</evidence>
<gene>
    <name evidence="11" type="primary">aroK</name>
    <name evidence="12" type="ORF">CGZ75_03565</name>
</gene>
<comment type="subcellular location">
    <subcellularLocation>
        <location evidence="11">Cytoplasm</location>
    </subcellularLocation>
</comment>
<proteinExistence type="inferred from homology"/>
<evidence type="ECO:0000256" key="4">
    <source>
        <dbReference type="ARBA" id="ARBA00022605"/>
    </source>
</evidence>
<keyword evidence="4 11" id="KW-0028">Amino-acid biosynthesis</keyword>
<keyword evidence="13" id="KW-1185">Reference proteome</keyword>
<evidence type="ECO:0000256" key="9">
    <source>
        <dbReference type="ARBA" id="ARBA00023141"/>
    </source>
</evidence>
<dbReference type="HAMAP" id="MF_00109">
    <property type="entry name" value="Shikimate_kinase"/>
    <property type="match status" value="1"/>
</dbReference>
<keyword evidence="6 11" id="KW-0547">Nucleotide-binding</keyword>
<protein>
    <recommendedName>
        <fullName evidence="3 11">Shikimate kinase</fullName>
        <shortName evidence="11">SK</shortName>
        <ecNumber evidence="3 11">2.7.1.71</ecNumber>
    </recommendedName>
</protein>
<dbReference type="GO" id="GO:0009423">
    <property type="term" value="P:chorismate biosynthetic process"/>
    <property type="evidence" value="ECO:0007669"/>
    <property type="project" value="UniProtKB-UniRule"/>
</dbReference>